<proteinExistence type="predicted"/>
<reference evidence="2" key="1">
    <citation type="journal article" date="2020" name="Nat. Commun.">
        <title>Large-scale genome sequencing of mycorrhizal fungi provides insights into the early evolution of symbiotic traits.</title>
        <authorList>
            <person name="Miyauchi S."/>
            <person name="Kiss E."/>
            <person name="Kuo A."/>
            <person name="Drula E."/>
            <person name="Kohler A."/>
            <person name="Sanchez-Garcia M."/>
            <person name="Morin E."/>
            <person name="Andreopoulos B."/>
            <person name="Barry K.W."/>
            <person name="Bonito G."/>
            <person name="Buee M."/>
            <person name="Carver A."/>
            <person name="Chen C."/>
            <person name="Cichocki N."/>
            <person name="Clum A."/>
            <person name="Culley D."/>
            <person name="Crous P.W."/>
            <person name="Fauchery L."/>
            <person name="Girlanda M."/>
            <person name="Hayes R.D."/>
            <person name="Keri Z."/>
            <person name="LaButti K."/>
            <person name="Lipzen A."/>
            <person name="Lombard V."/>
            <person name="Magnuson J."/>
            <person name="Maillard F."/>
            <person name="Murat C."/>
            <person name="Nolan M."/>
            <person name="Ohm R.A."/>
            <person name="Pangilinan J."/>
            <person name="Pereira M.F."/>
            <person name="Perotto S."/>
            <person name="Peter M."/>
            <person name="Pfister S."/>
            <person name="Riley R."/>
            <person name="Sitrit Y."/>
            <person name="Stielow J.B."/>
            <person name="Szollosi G."/>
            <person name="Zifcakova L."/>
            <person name="Stursova M."/>
            <person name="Spatafora J.W."/>
            <person name="Tedersoo L."/>
            <person name="Vaario L.M."/>
            <person name="Yamada A."/>
            <person name="Yan M."/>
            <person name="Wang P."/>
            <person name="Xu J."/>
            <person name="Bruns T."/>
            <person name="Baldrian P."/>
            <person name="Vilgalys R."/>
            <person name="Dunand C."/>
            <person name="Henrissat B."/>
            <person name="Grigoriev I.V."/>
            <person name="Hibbett D."/>
            <person name="Nagy L.G."/>
            <person name="Martin F.M."/>
        </authorList>
    </citation>
    <scope>NUCLEOTIDE SEQUENCE</scope>
    <source>
        <strain evidence="2">UH-Tt-Lm1</strain>
    </source>
</reference>
<keyword evidence="3" id="KW-1185">Reference proteome</keyword>
<evidence type="ECO:0000256" key="1">
    <source>
        <dbReference type="SAM" id="MobiDB-lite"/>
    </source>
</evidence>
<dbReference type="EMBL" id="WIUZ02000015">
    <property type="protein sequence ID" value="KAF9780828.1"/>
    <property type="molecule type" value="Genomic_DNA"/>
</dbReference>
<accession>A0A9P6H951</accession>
<gene>
    <name evidence="2" type="ORF">BJ322DRAFT_284800</name>
</gene>
<name>A0A9P6H951_9AGAM</name>
<feature type="compositionally biased region" description="Polar residues" evidence="1">
    <location>
        <begin position="43"/>
        <end position="65"/>
    </location>
</feature>
<feature type="region of interest" description="Disordered" evidence="1">
    <location>
        <begin position="1"/>
        <end position="69"/>
    </location>
</feature>
<protein>
    <submittedName>
        <fullName evidence="2">Uncharacterized protein</fullName>
    </submittedName>
</protein>
<evidence type="ECO:0000313" key="2">
    <source>
        <dbReference type="EMBL" id="KAF9780828.1"/>
    </source>
</evidence>
<comment type="caution">
    <text evidence="2">The sequence shown here is derived from an EMBL/GenBank/DDBJ whole genome shotgun (WGS) entry which is preliminary data.</text>
</comment>
<organism evidence="2 3">
    <name type="scientific">Thelephora terrestris</name>
    <dbReference type="NCBI Taxonomy" id="56493"/>
    <lineage>
        <taxon>Eukaryota</taxon>
        <taxon>Fungi</taxon>
        <taxon>Dikarya</taxon>
        <taxon>Basidiomycota</taxon>
        <taxon>Agaricomycotina</taxon>
        <taxon>Agaricomycetes</taxon>
        <taxon>Thelephorales</taxon>
        <taxon>Thelephoraceae</taxon>
        <taxon>Thelephora</taxon>
    </lineage>
</organism>
<sequence length="351" mass="39052">MFPSPSKIGSSRRVPAEHPDELQSPSFVHPISLPPLRSLDIPSPTSQSHSNYGTRCVVTPTSSAHPRTHHPLDHSLTAMPLLPFASIRFPLLATMDSRRLAPSLSINPRSSTSKYWLRVFKGREILSLLRPRILVGFFLHSIKGARRSLAYVPPRGVHLHKNTRIPKITKSPNQSHRSTFEDTRVATTKDYHSAEELFHLYRTINIPGAWAPVRHLTTIPLHLADIPLILKTFHQPILCPSTLSLPIIQMKRTGMLVHLSVQTLGMSLEDPPLISRKRARPPAVSLPFPNPNTSPISFLLSLVAHRHRLKGRRTAGDDNAIPSLNPTLTAASNVVGRGAFRLILTMTSDRL</sequence>
<dbReference type="AlphaFoldDB" id="A0A9P6H951"/>
<dbReference type="Proteomes" id="UP000736335">
    <property type="component" value="Unassembled WGS sequence"/>
</dbReference>
<evidence type="ECO:0000313" key="3">
    <source>
        <dbReference type="Proteomes" id="UP000736335"/>
    </source>
</evidence>
<reference evidence="2" key="2">
    <citation type="submission" date="2020-11" db="EMBL/GenBank/DDBJ databases">
        <authorList>
            <consortium name="DOE Joint Genome Institute"/>
            <person name="Kuo A."/>
            <person name="Miyauchi S."/>
            <person name="Kiss E."/>
            <person name="Drula E."/>
            <person name="Kohler A."/>
            <person name="Sanchez-Garcia M."/>
            <person name="Andreopoulos B."/>
            <person name="Barry K.W."/>
            <person name="Bonito G."/>
            <person name="Buee M."/>
            <person name="Carver A."/>
            <person name="Chen C."/>
            <person name="Cichocki N."/>
            <person name="Clum A."/>
            <person name="Culley D."/>
            <person name="Crous P.W."/>
            <person name="Fauchery L."/>
            <person name="Girlanda M."/>
            <person name="Hayes R."/>
            <person name="Keri Z."/>
            <person name="Labutti K."/>
            <person name="Lipzen A."/>
            <person name="Lombard V."/>
            <person name="Magnuson J."/>
            <person name="Maillard F."/>
            <person name="Morin E."/>
            <person name="Murat C."/>
            <person name="Nolan M."/>
            <person name="Ohm R."/>
            <person name="Pangilinan J."/>
            <person name="Pereira M."/>
            <person name="Perotto S."/>
            <person name="Peter M."/>
            <person name="Riley R."/>
            <person name="Sitrit Y."/>
            <person name="Stielow B."/>
            <person name="Szollosi G."/>
            <person name="Zifcakova L."/>
            <person name="Stursova M."/>
            <person name="Spatafora J.W."/>
            <person name="Tedersoo L."/>
            <person name="Vaario L.-M."/>
            <person name="Yamada A."/>
            <person name="Yan M."/>
            <person name="Wang P."/>
            <person name="Xu J."/>
            <person name="Bruns T."/>
            <person name="Baldrian P."/>
            <person name="Vilgalys R."/>
            <person name="Henrissat B."/>
            <person name="Grigoriev I.V."/>
            <person name="Hibbett D."/>
            <person name="Nagy L.G."/>
            <person name="Martin F.M."/>
        </authorList>
    </citation>
    <scope>NUCLEOTIDE SEQUENCE</scope>
    <source>
        <strain evidence="2">UH-Tt-Lm1</strain>
    </source>
</reference>